<proteinExistence type="predicted"/>
<reference evidence="2 3" key="2">
    <citation type="submission" date="2018-11" db="EMBL/GenBank/DDBJ databases">
        <authorList>
            <consortium name="Pathogen Informatics"/>
        </authorList>
    </citation>
    <scope>NUCLEOTIDE SEQUENCE [LARGE SCALE GENOMIC DNA]</scope>
</reference>
<reference evidence="4" key="1">
    <citation type="submission" date="2016-06" db="UniProtKB">
        <authorList>
            <consortium name="WormBaseParasite"/>
        </authorList>
    </citation>
    <scope>IDENTIFICATION</scope>
</reference>
<dbReference type="PROSITE" id="PS50200">
    <property type="entry name" value="RA"/>
    <property type="match status" value="1"/>
</dbReference>
<dbReference type="FunFam" id="3.10.20.90:FF:000238">
    <property type="entry name" value="Phosphoinositide phospholipase C"/>
    <property type="match status" value="1"/>
</dbReference>
<dbReference type="SUPFAM" id="SSF54236">
    <property type="entry name" value="Ubiquitin-like"/>
    <property type="match status" value="1"/>
</dbReference>
<dbReference type="Proteomes" id="UP000271098">
    <property type="component" value="Unassembled WGS sequence"/>
</dbReference>
<evidence type="ECO:0000259" key="1">
    <source>
        <dbReference type="PROSITE" id="PS50200"/>
    </source>
</evidence>
<protein>
    <submittedName>
        <fullName evidence="4">Ras-associating domain-containing protein</fullName>
    </submittedName>
</protein>
<evidence type="ECO:0000313" key="2">
    <source>
        <dbReference type="EMBL" id="VDN41052.1"/>
    </source>
</evidence>
<sequence length="116" mass="12804">MTVPILKRQIFVLKITGLYADDTPVIVHAESSSTVKNVIETALTNAGKNADTAEDYVLVEVSGGNLFSGTDEQQHEQSGHRILPPNEPVMDSVACWNGSMRRFVIRKKGAVRFEIF</sequence>
<gene>
    <name evidence="2" type="ORF">GPUH_LOCUS23144</name>
</gene>
<dbReference type="AlphaFoldDB" id="A0A183EQA2"/>
<dbReference type="InterPro" id="IPR029071">
    <property type="entry name" value="Ubiquitin-like_domsf"/>
</dbReference>
<dbReference type="Gene3D" id="3.10.20.90">
    <property type="entry name" value="Phosphatidylinositol 3-kinase Catalytic Subunit, Chain A, domain 1"/>
    <property type="match status" value="1"/>
</dbReference>
<name>A0A183EQA2_9BILA</name>
<accession>A0A183EQA2</accession>
<organism evidence="4">
    <name type="scientific">Gongylonema pulchrum</name>
    <dbReference type="NCBI Taxonomy" id="637853"/>
    <lineage>
        <taxon>Eukaryota</taxon>
        <taxon>Metazoa</taxon>
        <taxon>Ecdysozoa</taxon>
        <taxon>Nematoda</taxon>
        <taxon>Chromadorea</taxon>
        <taxon>Rhabditida</taxon>
        <taxon>Spirurina</taxon>
        <taxon>Spiruromorpha</taxon>
        <taxon>Spiruroidea</taxon>
        <taxon>Gongylonematidae</taxon>
        <taxon>Gongylonema</taxon>
    </lineage>
</organism>
<dbReference type="OrthoDB" id="5871585at2759"/>
<dbReference type="GO" id="GO:0007165">
    <property type="term" value="P:signal transduction"/>
    <property type="evidence" value="ECO:0007669"/>
    <property type="project" value="InterPro"/>
</dbReference>
<dbReference type="SMART" id="SM00314">
    <property type="entry name" value="RA"/>
    <property type="match status" value="1"/>
</dbReference>
<dbReference type="InterPro" id="IPR000159">
    <property type="entry name" value="RA_dom"/>
</dbReference>
<feature type="domain" description="Ras-associating" evidence="1">
    <location>
        <begin position="20"/>
        <end position="110"/>
    </location>
</feature>
<keyword evidence="3" id="KW-1185">Reference proteome</keyword>
<dbReference type="WBParaSite" id="GPUH_0002317201-mRNA-1">
    <property type="protein sequence ID" value="GPUH_0002317201-mRNA-1"/>
    <property type="gene ID" value="GPUH_0002317201"/>
</dbReference>
<evidence type="ECO:0000313" key="3">
    <source>
        <dbReference type="Proteomes" id="UP000271098"/>
    </source>
</evidence>
<dbReference type="EMBL" id="UYRT01096948">
    <property type="protein sequence ID" value="VDN41052.1"/>
    <property type="molecule type" value="Genomic_DNA"/>
</dbReference>
<dbReference type="Pfam" id="PF00788">
    <property type="entry name" value="RA"/>
    <property type="match status" value="1"/>
</dbReference>
<evidence type="ECO:0000313" key="4">
    <source>
        <dbReference type="WBParaSite" id="GPUH_0002317201-mRNA-1"/>
    </source>
</evidence>